<proteinExistence type="predicted"/>
<feature type="transmembrane region" description="Helical" evidence="6">
    <location>
        <begin position="98"/>
        <end position="120"/>
    </location>
</feature>
<dbReference type="Pfam" id="PF07690">
    <property type="entry name" value="MFS_1"/>
    <property type="match status" value="1"/>
</dbReference>
<dbReference type="GO" id="GO:0005886">
    <property type="term" value="C:plasma membrane"/>
    <property type="evidence" value="ECO:0007669"/>
    <property type="project" value="UniProtKB-SubCell"/>
</dbReference>
<dbReference type="PROSITE" id="PS50850">
    <property type="entry name" value="MFS"/>
    <property type="match status" value="1"/>
</dbReference>
<dbReference type="InterPro" id="IPR011701">
    <property type="entry name" value="MFS"/>
</dbReference>
<dbReference type="InterPro" id="IPR020846">
    <property type="entry name" value="MFS_dom"/>
</dbReference>
<reference evidence="8" key="1">
    <citation type="journal article" date="2015" name="Proc. Natl. Acad. Sci. U.S.A.">
        <title>Bacterial clade with the ribosomal RNA operon on a small plasmid rather than the chromosome.</title>
        <authorList>
            <person name="Anda M."/>
            <person name="Ohtsubo Y."/>
            <person name="Okubo T."/>
            <person name="Sugawara M."/>
            <person name="Nagata Y."/>
            <person name="Tsuda M."/>
            <person name="Minamisawa K."/>
            <person name="Mitsui H."/>
        </authorList>
    </citation>
    <scope>NUCLEOTIDE SEQUENCE</scope>
    <source>
        <strain evidence="8">DSM 14790</strain>
    </source>
</reference>
<feature type="transmembrane region" description="Helical" evidence="6">
    <location>
        <begin position="73"/>
        <end position="92"/>
    </location>
</feature>
<evidence type="ECO:0000256" key="2">
    <source>
        <dbReference type="ARBA" id="ARBA00022475"/>
    </source>
</evidence>
<dbReference type="Gene3D" id="1.20.1250.20">
    <property type="entry name" value="MFS general substrate transporter like domains"/>
    <property type="match status" value="1"/>
</dbReference>
<dbReference type="AlphaFoldDB" id="A0A0P0YYN8"/>
<dbReference type="EMBL" id="LC066373">
    <property type="protein sequence ID" value="BAT26723.1"/>
    <property type="molecule type" value="Genomic_DNA"/>
</dbReference>
<feature type="transmembrane region" description="Helical" evidence="6">
    <location>
        <begin position="299"/>
        <end position="321"/>
    </location>
</feature>
<evidence type="ECO:0000256" key="3">
    <source>
        <dbReference type="ARBA" id="ARBA00022692"/>
    </source>
</evidence>
<evidence type="ECO:0000313" key="8">
    <source>
        <dbReference type="EMBL" id="BAT26723.1"/>
    </source>
</evidence>
<dbReference type="PANTHER" id="PTHR43124:SF3">
    <property type="entry name" value="CHLORAMPHENICOL EFFLUX PUMP RV0191"/>
    <property type="match status" value="1"/>
</dbReference>
<feature type="transmembrane region" description="Helical" evidence="6">
    <location>
        <begin position="243"/>
        <end position="262"/>
    </location>
</feature>
<sequence length="404" mass="41256">MTPFIKLSAAGFAATAITFGPARMGFGLFLAEFKSTFSLSTGIAGVISGIGFFGFFLGLLISYAMTARSGPRMPVVSGLFAALVGMAIVAAAPNAWVLAAGVFLATSSAGFSWAPFNNAVHRLVDEARRPATLSMVSTGTSLGVAAAGATALMVSYGESSWRYGWAGFAVVAALALAGNIGALRELAGDPGPPGKGSWKSLIAEPARPLLWIALSFGITTTIYISFAADRIQQAGGLPGIPEGAAPAIVFLSYGIFGLIGLTTGQVKTLIGLPWLLRLLHVAAAAALALIALAPNSWAGVVVSAGLQGAYVMMMSAVMAFWSEELFPSMPSLSFTEALLAVAVGSVVGPLVAGFASSAFGPEAMFLGAAGIAAVTAASILPRMIRERWPREASTGGAAMRRRSP</sequence>
<keyword evidence="3 6" id="KW-0812">Transmembrane</keyword>
<protein>
    <recommendedName>
        <fullName evidence="7">Major facilitator superfamily (MFS) profile domain-containing protein</fullName>
    </recommendedName>
</protein>
<keyword evidence="5 6" id="KW-0472">Membrane</keyword>
<evidence type="ECO:0000256" key="4">
    <source>
        <dbReference type="ARBA" id="ARBA00022989"/>
    </source>
</evidence>
<keyword evidence="2" id="KW-1003">Cell membrane</keyword>
<dbReference type="SUPFAM" id="SSF103473">
    <property type="entry name" value="MFS general substrate transporter"/>
    <property type="match status" value="1"/>
</dbReference>
<feature type="transmembrane region" description="Helical" evidence="6">
    <location>
        <begin position="132"/>
        <end position="157"/>
    </location>
</feature>
<name>A0A0P0YYN8_9HYPH</name>
<feature type="transmembrane region" description="Helical" evidence="6">
    <location>
        <begin position="163"/>
        <end position="187"/>
    </location>
</feature>
<feature type="transmembrane region" description="Helical" evidence="6">
    <location>
        <begin position="363"/>
        <end position="380"/>
    </location>
</feature>
<feature type="transmembrane region" description="Helical" evidence="6">
    <location>
        <begin position="208"/>
        <end position="228"/>
    </location>
</feature>
<feature type="domain" description="Major facilitator superfamily (MFS) profile" evidence="7">
    <location>
        <begin position="1"/>
        <end position="387"/>
    </location>
</feature>
<evidence type="ECO:0000256" key="6">
    <source>
        <dbReference type="SAM" id="Phobius"/>
    </source>
</evidence>
<dbReference type="GO" id="GO:0022857">
    <property type="term" value="F:transmembrane transporter activity"/>
    <property type="evidence" value="ECO:0007669"/>
    <property type="project" value="InterPro"/>
</dbReference>
<comment type="subcellular location">
    <subcellularLocation>
        <location evidence="1">Cell membrane</location>
        <topology evidence="1">Multi-pass membrane protein</topology>
    </subcellularLocation>
</comment>
<accession>A0A0P0YYN8</accession>
<dbReference type="InterPro" id="IPR050189">
    <property type="entry name" value="MFS_Efflux_Transporters"/>
</dbReference>
<dbReference type="RefSeq" id="WP_024351640.1">
    <property type="nucleotide sequence ID" value="NZ_BBWN01000030.1"/>
</dbReference>
<dbReference type="InterPro" id="IPR036259">
    <property type="entry name" value="MFS_trans_sf"/>
</dbReference>
<dbReference type="PANTHER" id="PTHR43124">
    <property type="entry name" value="PURINE EFFLUX PUMP PBUE"/>
    <property type="match status" value="1"/>
</dbReference>
<feature type="transmembrane region" description="Helical" evidence="6">
    <location>
        <begin position="333"/>
        <end position="357"/>
    </location>
</feature>
<keyword evidence="4 6" id="KW-1133">Transmembrane helix</keyword>
<organism evidence="8">
    <name type="scientific">Aurantimonas coralicida</name>
    <dbReference type="NCBI Taxonomy" id="182270"/>
    <lineage>
        <taxon>Bacteria</taxon>
        <taxon>Pseudomonadati</taxon>
        <taxon>Pseudomonadota</taxon>
        <taxon>Alphaproteobacteria</taxon>
        <taxon>Hyphomicrobiales</taxon>
        <taxon>Aurantimonadaceae</taxon>
        <taxon>Aurantimonas</taxon>
    </lineage>
</organism>
<evidence type="ECO:0000256" key="5">
    <source>
        <dbReference type="ARBA" id="ARBA00023136"/>
    </source>
</evidence>
<evidence type="ECO:0000256" key="1">
    <source>
        <dbReference type="ARBA" id="ARBA00004651"/>
    </source>
</evidence>
<feature type="transmembrane region" description="Helical" evidence="6">
    <location>
        <begin position="37"/>
        <end position="61"/>
    </location>
</feature>
<evidence type="ECO:0000259" key="7">
    <source>
        <dbReference type="PROSITE" id="PS50850"/>
    </source>
</evidence>
<feature type="transmembrane region" description="Helical" evidence="6">
    <location>
        <begin position="274"/>
        <end position="293"/>
    </location>
</feature>